<feature type="domain" description="URB1 C-terminal" evidence="3">
    <location>
        <begin position="914"/>
        <end position="1106"/>
    </location>
</feature>
<evidence type="ECO:0000259" key="2">
    <source>
        <dbReference type="Pfam" id="PF11707"/>
    </source>
</evidence>
<evidence type="ECO:0000313" key="6">
    <source>
        <dbReference type="Proteomes" id="UP001166286"/>
    </source>
</evidence>
<dbReference type="Pfam" id="PF11707">
    <property type="entry name" value="Npa1"/>
    <property type="match status" value="1"/>
</dbReference>
<protein>
    <recommendedName>
        <fullName evidence="7">Ribosome biogenesis protein Urb1</fullName>
    </recommendedName>
</protein>
<dbReference type="PANTHER" id="PTHR13500:SF0">
    <property type="entry name" value="NUCLEOLAR PRE-RIBOSOMAL-ASSOCIATED PROTEIN 1"/>
    <property type="match status" value="1"/>
</dbReference>
<dbReference type="Proteomes" id="UP001166286">
    <property type="component" value="Unassembled WGS sequence"/>
</dbReference>
<dbReference type="EMBL" id="JAFEKC020000011">
    <property type="protein sequence ID" value="KAK0512168.1"/>
    <property type="molecule type" value="Genomic_DNA"/>
</dbReference>
<dbReference type="Pfam" id="PF16201">
    <property type="entry name" value="NopRA1"/>
    <property type="match status" value="1"/>
</dbReference>
<sequence>MAKRKDDSDDESPHRKRQKITKDLASKAEIQTVQTSKDLSLLLSFEQDAGPRTRQKIESFKLFLSSIAYGKESDDRSAKRELLLEYLRSQPTSDNEANSMYLTDIIKTWHFSAQSNVENLFSSVAAVLALLLKSIASLVDFREWGNHLCRTLLHDDQVKLFDRGLSVNKAKEYVVAPCLRLLTEIVSFDGGHATRSLFRQREITFKRLEIFLGVRKNAQGDEPKSRKGLSLRECALRYLHANLRLQGPTAKMYILAQGRVVRAWLEDIAEDPPDIVLGLLEVLKENVASDSAISLVAKSRFFNEWVLGRLATLYSYKEASGVSKGHRSVQKTVHEFLLFICTSPGFGVLDPRNEGRPDVSRSRIDMYAVSTQDFSRSNKSYGDDQTIIGNGKLSSFLQTLRPHANVAQSNLVIAVFRKTPELVSDYFLRRKAFSFDPKATATWVGYSAFLLATVQIPLPETLRPESVNDAVPSLYDKIIESIIPHPLTKKVMTRCLNQSSDLVKFLATRILTAAFEKFARLLRICREMQACAIEKDCAAAWSQLTSNLTNEFCERVPDIESVISQFRSCPKDNVMLLESITRLLALFYEVMPQPALDQKFDISVALLAALDSQDTHAEEHGEIGMLLLELEHLLTIAHHSPTMQWFHKPASMQLSPFTMLLKMHRNESRAGSGSQKYSEVVESIAIENQILYSRHSLNALNLSLQDFGSWKASDNVFEFLDNCILRLVRSLIHYYDLASSLVFSKENRVDSSDIKIDLLLVAVMEQWPFLAKSVDSATLQNVSLWLIRYVAAVKLTLSYDGGDVHGSGTADLLSQVKSQIRTKTEDKSCRRIFRSGWEAPLEFGISEQTIKLAAANNEERVRELDTRTQPVSPEISASLVPSGPPQEDEDHPGLNRWSREDIGDAISEGAIGDLYLCLCSQYVEIRKQALSSIEAFMRKLENAGYHEWLQIYMLTGELAETARAVIADGPLPYFPGTLAAQLLLVQVDPLHFMYVKANKFLNKGPQWNVKNLPSYWVEKTLLNPPTEDEAYYQEVAWLLDILVDGLRTPADMEMYRHCNILERLLSLCATPSFPEPCFEKILDLLFRCTYVEGSTTLITRCAVISWIVSRLTQKGTGEWGKARLRALASRLYETCDRGYVNDWSDGTLSSTLDNLRLSKE</sequence>
<dbReference type="InterPro" id="IPR032436">
    <property type="entry name" value="URB1_C"/>
</dbReference>
<dbReference type="InterPro" id="IPR021714">
    <property type="entry name" value="URB1_N"/>
</dbReference>
<name>A0AA39R2I9_9LECA</name>
<dbReference type="InterPro" id="IPR016024">
    <property type="entry name" value="ARM-type_fold"/>
</dbReference>
<feature type="compositionally biased region" description="Basic and acidic residues" evidence="1">
    <location>
        <begin position="1"/>
        <end position="13"/>
    </location>
</feature>
<evidence type="ECO:0000313" key="5">
    <source>
        <dbReference type="EMBL" id="KAK0512168.1"/>
    </source>
</evidence>
<evidence type="ECO:0000256" key="1">
    <source>
        <dbReference type="SAM" id="MobiDB-lite"/>
    </source>
</evidence>
<organism evidence="5 6">
    <name type="scientific">Cladonia borealis</name>
    <dbReference type="NCBI Taxonomy" id="184061"/>
    <lineage>
        <taxon>Eukaryota</taxon>
        <taxon>Fungi</taxon>
        <taxon>Dikarya</taxon>
        <taxon>Ascomycota</taxon>
        <taxon>Pezizomycotina</taxon>
        <taxon>Lecanoromycetes</taxon>
        <taxon>OSLEUM clade</taxon>
        <taxon>Lecanoromycetidae</taxon>
        <taxon>Lecanorales</taxon>
        <taxon>Lecanorineae</taxon>
        <taxon>Cladoniaceae</taxon>
        <taxon>Cladonia</taxon>
    </lineage>
</organism>
<reference evidence="5" key="1">
    <citation type="submission" date="2023-03" db="EMBL/GenBank/DDBJ databases">
        <title>Complete genome of Cladonia borealis.</title>
        <authorList>
            <person name="Park H."/>
        </authorList>
    </citation>
    <scope>NUCLEOTIDE SEQUENCE</scope>
    <source>
        <strain evidence="5">ANT050790</strain>
    </source>
</reference>
<evidence type="ECO:0008006" key="7">
    <source>
        <dbReference type="Google" id="ProtNLM"/>
    </source>
</evidence>
<proteinExistence type="predicted"/>
<feature type="region of interest" description="Disordered" evidence="1">
    <location>
        <begin position="1"/>
        <end position="24"/>
    </location>
</feature>
<dbReference type="GO" id="GO:0000463">
    <property type="term" value="P:maturation of LSU-rRNA from tricistronic rRNA transcript (SSU-rRNA, 5.8S rRNA, LSU-rRNA)"/>
    <property type="evidence" value="ECO:0007669"/>
    <property type="project" value="TreeGrafter"/>
</dbReference>
<dbReference type="GO" id="GO:0005730">
    <property type="term" value="C:nucleolus"/>
    <property type="evidence" value="ECO:0007669"/>
    <property type="project" value="TreeGrafter"/>
</dbReference>
<evidence type="ECO:0000259" key="4">
    <source>
        <dbReference type="Pfam" id="PF26140"/>
    </source>
</evidence>
<dbReference type="SUPFAM" id="SSF48371">
    <property type="entry name" value="ARM repeat"/>
    <property type="match status" value="1"/>
</dbReference>
<dbReference type="AlphaFoldDB" id="A0AA39R2I9"/>
<feature type="domain" description="URB1 N-terminal" evidence="2">
    <location>
        <begin position="102"/>
        <end position="446"/>
    </location>
</feature>
<comment type="caution">
    <text evidence="5">The sequence shown here is derived from an EMBL/GenBank/DDBJ whole genome shotgun (WGS) entry which is preliminary data.</text>
</comment>
<feature type="domain" description="URB1 central HEAT repeat" evidence="4">
    <location>
        <begin position="640"/>
        <end position="795"/>
    </location>
</feature>
<dbReference type="PANTHER" id="PTHR13500">
    <property type="entry name" value="NUCLEOLAR PRERIBOSOMAL-ASSOCIATED PROTEIN 1"/>
    <property type="match status" value="1"/>
</dbReference>
<dbReference type="InterPro" id="IPR059018">
    <property type="entry name" value="HEAT_URB1"/>
</dbReference>
<dbReference type="Pfam" id="PF26140">
    <property type="entry name" value="HEAT_URB1"/>
    <property type="match status" value="1"/>
</dbReference>
<evidence type="ECO:0000259" key="3">
    <source>
        <dbReference type="Pfam" id="PF16201"/>
    </source>
</evidence>
<gene>
    <name evidence="5" type="ORF">JMJ35_005296</name>
</gene>
<dbReference type="GO" id="GO:0000466">
    <property type="term" value="P:maturation of 5.8S rRNA from tricistronic rRNA transcript (SSU-rRNA, 5.8S rRNA, LSU-rRNA)"/>
    <property type="evidence" value="ECO:0007669"/>
    <property type="project" value="TreeGrafter"/>
</dbReference>
<accession>A0AA39R2I9</accession>
<dbReference type="InterPro" id="IPR039844">
    <property type="entry name" value="URB1"/>
</dbReference>
<feature type="region of interest" description="Disordered" evidence="1">
    <location>
        <begin position="864"/>
        <end position="897"/>
    </location>
</feature>
<keyword evidence="6" id="KW-1185">Reference proteome</keyword>